<reference evidence="4 5" key="1">
    <citation type="submission" date="2015-11" db="EMBL/GenBank/DDBJ databases">
        <title>A Two-component Flavoprotein Monooxygenase System MeaXY Responsible for para-Hydroxylation of 2-Methyl-6-ethylaniline and 2,6-Diethylaniline in Sphingobium baderi DE-13.</title>
        <authorList>
            <person name="Cheng M."/>
            <person name="Meng Q."/>
            <person name="Yang Y."/>
            <person name="Chu C."/>
            <person name="Yan X."/>
            <person name="He J."/>
            <person name="Li S."/>
        </authorList>
    </citation>
    <scope>NUCLEOTIDE SEQUENCE [LARGE SCALE GENOMIC DNA]</scope>
    <source>
        <strain evidence="4 5">DE-13</strain>
    </source>
</reference>
<proteinExistence type="inferred from homology"/>
<dbReference type="Pfam" id="PF13561">
    <property type="entry name" value="adh_short_C2"/>
    <property type="match status" value="1"/>
</dbReference>
<evidence type="ECO:0008006" key="6">
    <source>
        <dbReference type="Google" id="ProtNLM"/>
    </source>
</evidence>
<dbReference type="FunFam" id="3.40.50.720:FF:000084">
    <property type="entry name" value="Short-chain dehydrogenase reductase"/>
    <property type="match status" value="1"/>
</dbReference>
<protein>
    <recommendedName>
        <fullName evidence="6">3-alpha-hydroxysteroid dehydrogenase</fullName>
    </recommendedName>
</protein>
<evidence type="ECO:0000313" key="5">
    <source>
        <dbReference type="Proteomes" id="UP000056968"/>
    </source>
</evidence>
<name>A0A0S3EXT1_9SPHN</name>
<dbReference type="PANTHER" id="PTHR42760:SF133">
    <property type="entry name" value="3-OXOACYL-[ACYL-CARRIER-PROTEIN] REDUCTASE"/>
    <property type="match status" value="1"/>
</dbReference>
<evidence type="ECO:0000256" key="3">
    <source>
        <dbReference type="ARBA" id="ARBA00051383"/>
    </source>
</evidence>
<keyword evidence="2" id="KW-0560">Oxidoreductase</keyword>
<dbReference type="RefSeq" id="WP_062063724.1">
    <property type="nucleotide sequence ID" value="NZ_CP013264.1"/>
</dbReference>
<sequence>MRLEGKVAIITGAGSGMGAEEARMFAAEGAKVVITDIVGDASREIAGQIGESAIAIEHDVADEEGWAGVVASTLDTFGKIDILVNNAGITKADTFDNTDAAFLRRMLDVNIVGSFLGMKAVCGPMKTNGGGAIINIASGLAFTSLPGYFAYGVSKWGVRGMTRLGAKELAPDNIRVVTLTPGAVETPSLVPSVRENAKSIIPLGRVGGADEFARVVVFMASDDASYVSGAEFLIDGAMIC</sequence>
<dbReference type="KEGG" id="sbd:ATN00_07880"/>
<dbReference type="Proteomes" id="UP000056968">
    <property type="component" value="Chromosome"/>
</dbReference>
<dbReference type="EMBL" id="CP013264">
    <property type="protein sequence ID" value="ALR20236.1"/>
    <property type="molecule type" value="Genomic_DNA"/>
</dbReference>
<dbReference type="InterPro" id="IPR002347">
    <property type="entry name" value="SDR_fam"/>
</dbReference>
<dbReference type="PRINTS" id="PR00080">
    <property type="entry name" value="SDRFAMILY"/>
</dbReference>
<evidence type="ECO:0000256" key="1">
    <source>
        <dbReference type="ARBA" id="ARBA00006484"/>
    </source>
</evidence>
<accession>A0A0S3EXT1</accession>
<dbReference type="OrthoDB" id="5457012at2"/>
<dbReference type="STRING" id="1332080.ATN00_07880"/>
<organism evidence="4 5">
    <name type="scientific">Sphingobium baderi</name>
    <dbReference type="NCBI Taxonomy" id="1332080"/>
    <lineage>
        <taxon>Bacteria</taxon>
        <taxon>Pseudomonadati</taxon>
        <taxon>Pseudomonadota</taxon>
        <taxon>Alphaproteobacteria</taxon>
        <taxon>Sphingomonadales</taxon>
        <taxon>Sphingomonadaceae</taxon>
        <taxon>Sphingobium</taxon>
    </lineage>
</organism>
<evidence type="ECO:0000256" key="2">
    <source>
        <dbReference type="ARBA" id="ARBA00023002"/>
    </source>
</evidence>
<dbReference type="SUPFAM" id="SSF51735">
    <property type="entry name" value="NAD(P)-binding Rossmann-fold domains"/>
    <property type="match status" value="1"/>
</dbReference>
<dbReference type="Gene3D" id="3.40.50.720">
    <property type="entry name" value="NAD(P)-binding Rossmann-like Domain"/>
    <property type="match status" value="1"/>
</dbReference>
<dbReference type="PROSITE" id="PS00061">
    <property type="entry name" value="ADH_SHORT"/>
    <property type="match status" value="1"/>
</dbReference>
<gene>
    <name evidence="4" type="ORF">ATN00_07880</name>
</gene>
<evidence type="ECO:0000313" key="4">
    <source>
        <dbReference type="EMBL" id="ALR20236.1"/>
    </source>
</evidence>
<dbReference type="AlphaFoldDB" id="A0A0S3EXT1"/>
<comment type="similarity">
    <text evidence="1">Belongs to the short-chain dehydrogenases/reductases (SDR) family.</text>
</comment>
<comment type="catalytic activity">
    <reaction evidence="3">
        <text>2,5-dichlorocyclohexa-2,5-dien-1,4-diol + NAD(+) = 2,5-dichlorohydroquinone + NADH + H(+)</text>
        <dbReference type="Rhea" id="RHEA:15741"/>
        <dbReference type="ChEBI" id="CHEBI:15378"/>
        <dbReference type="ChEBI" id="CHEBI:27545"/>
        <dbReference type="ChEBI" id="CHEBI:28975"/>
        <dbReference type="ChEBI" id="CHEBI:57540"/>
        <dbReference type="ChEBI" id="CHEBI:57945"/>
    </reaction>
</comment>
<keyword evidence="5" id="KW-1185">Reference proteome</keyword>
<dbReference type="InterPro" id="IPR036291">
    <property type="entry name" value="NAD(P)-bd_dom_sf"/>
</dbReference>
<dbReference type="NCBIfam" id="NF005559">
    <property type="entry name" value="PRK07231.1"/>
    <property type="match status" value="1"/>
</dbReference>
<dbReference type="PRINTS" id="PR00081">
    <property type="entry name" value="GDHRDH"/>
</dbReference>
<dbReference type="PANTHER" id="PTHR42760">
    <property type="entry name" value="SHORT-CHAIN DEHYDROGENASES/REDUCTASES FAMILY MEMBER"/>
    <property type="match status" value="1"/>
</dbReference>
<dbReference type="GO" id="GO:0016616">
    <property type="term" value="F:oxidoreductase activity, acting on the CH-OH group of donors, NAD or NADP as acceptor"/>
    <property type="evidence" value="ECO:0007669"/>
    <property type="project" value="TreeGrafter"/>
</dbReference>
<dbReference type="InterPro" id="IPR020904">
    <property type="entry name" value="Sc_DH/Rdtase_CS"/>
</dbReference>